<sequence>MVQLQTQLNAIHERIAEAQNIVARRERSVKRAERNLEIAEDNLAQLQNERDELLIASWGDIPNWQVIFDLVNPSPAMYEYKEKWVREKGLHAGGMYNCHTNQGAFSVGFTTTSEHELYQNIRMVEFVMQYLRTDHNNEKTMIVYNVPTDNCCHNFVFNTGTGKYGITTDSYMSRSNITEFSTAEEALRYLQSISDTDIVPEPESLPGAVIYPDGDEE</sequence>
<dbReference type="EMBL" id="CP001918">
    <property type="protein sequence ID" value="ADF60090.1"/>
    <property type="molecule type" value="Genomic_DNA"/>
</dbReference>
<evidence type="ECO:0000313" key="3">
    <source>
        <dbReference type="Proteomes" id="UP000002363"/>
    </source>
</evidence>
<dbReference type="AlphaFoldDB" id="A0A0H3CFQ6"/>
<reference evidence="2 3" key="1">
    <citation type="journal article" date="2010" name="J. Bacteriol.">
        <title>Complete genome sequence of Enterobacter cloacae subsp. cloacae type strain ATCC 13047.</title>
        <authorList>
            <person name="Ren Y."/>
            <person name="Ren Y."/>
            <person name="Zhou Z."/>
            <person name="Guo X."/>
            <person name="Li Y."/>
            <person name="Feng L."/>
            <person name="Wang L."/>
        </authorList>
    </citation>
    <scope>NUCLEOTIDE SEQUENCE [LARGE SCALE GENOMIC DNA]</scope>
    <source>
        <strain evidence="3">ATCC 13047 / DSM 30054 / NBRC 13535 / NCTC 10005 / WDCM 00083 / NCDC 279-56</strain>
    </source>
</reference>
<dbReference type="PATRIC" id="fig|716541.4.peg.794"/>
<gene>
    <name evidence="2" type="ordered locus">ECL_00524</name>
</gene>
<feature type="coiled-coil region" evidence="1">
    <location>
        <begin position="1"/>
        <end position="56"/>
    </location>
</feature>
<dbReference type="OrthoDB" id="6607422at2"/>
<dbReference type="RefSeq" id="WP_013095245.1">
    <property type="nucleotide sequence ID" value="NC_014121.1"/>
</dbReference>
<dbReference type="KEGG" id="enc:ECL_00524"/>
<dbReference type="EnsemblBacteria" id="ADF60090">
    <property type="protein sequence ID" value="ADF60090"/>
    <property type="gene ID" value="ECL_00524"/>
</dbReference>
<dbReference type="Proteomes" id="UP000002363">
    <property type="component" value="Chromosome"/>
</dbReference>
<protein>
    <submittedName>
        <fullName evidence="2">Uncharacterized protein</fullName>
    </submittedName>
</protein>
<dbReference type="eggNOG" id="COG3206">
    <property type="taxonomic scope" value="Bacteria"/>
</dbReference>
<proteinExistence type="predicted"/>
<keyword evidence="3" id="KW-1185">Reference proteome</keyword>
<organism evidence="2 3">
    <name type="scientific">Enterobacter cloacae subsp. cloacae (strain ATCC 13047 / DSM 30054 / NBRC 13535 / NCTC 10005 / WDCM 00083 / NCDC 279-56)</name>
    <dbReference type="NCBI Taxonomy" id="716541"/>
    <lineage>
        <taxon>Bacteria</taxon>
        <taxon>Pseudomonadati</taxon>
        <taxon>Pseudomonadota</taxon>
        <taxon>Gammaproteobacteria</taxon>
        <taxon>Enterobacterales</taxon>
        <taxon>Enterobacteriaceae</taxon>
        <taxon>Enterobacter</taxon>
        <taxon>Enterobacter cloacae complex</taxon>
    </lineage>
</organism>
<name>A0A0H3CFQ6_ENTCC</name>
<dbReference type="STRING" id="716541.ECL_00524"/>
<keyword evidence="1" id="KW-0175">Coiled coil</keyword>
<evidence type="ECO:0000256" key="1">
    <source>
        <dbReference type="SAM" id="Coils"/>
    </source>
</evidence>
<evidence type="ECO:0000313" key="2">
    <source>
        <dbReference type="EMBL" id="ADF60090.1"/>
    </source>
</evidence>
<accession>A0A0H3CFQ6</accession>
<dbReference type="HOGENOM" id="CLU_1287443_0_0_6"/>